<proteinExistence type="predicted"/>
<evidence type="ECO:0000313" key="3">
    <source>
        <dbReference type="Proteomes" id="UP000185936"/>
    </source>
</evidence>
<dbReference type="InterPro" id="IPR058428">
    <property type="entry name" value="DUF8115"/>
</dbReference>
<dbReference type="Pfam" id="PF26424">
    <property type="entry name" value="DUF8115"/>
    <property type="match status" value="1"/>
</dbReference>
<feature type="domain" description="DUF8115" evidence="1">
    <location>
        <begin position="24"/>
        <end position="138"/>
    </location>
</feature>
<organism evidence="2 3">
    <name type="scientific">Natronorubrum thiooxidans</name>
    <dbReference type="NCBI Taxonomy" id="308853"/>
    <lineage>
        <taxon>Archaea</taxon>
        <taxon>Methanobacteriati</taxon>
        <taxon>Methanobacteriota</taxon>
        <taxon>Stenosarchaea group</taxon>
        <taxon>Halobacteria</taxon>
        <taxon>Halobacteriales</taxon>
        <taxon>Natrialbaceae</taxon>
        <taxon>Natronorubrum</taxon>
    </lineage>
</organism>
<reference evidence="3" key="1">
    <citation type="submission" date="2017-01" db="EMBL/GenBank/DDBJ databases">
        <authorList>
            <person name="Varghese N."/>
            <person name="Submissions S."/>
        </authorList>
    </citation>
    <scope>NUCLEOTIDE SEQUENCE [LARGE SCALE GENOMIC DNA]</scope>
    <source>
        <strain evidence="3">type strain: HArc-</strain>
    </source>
</reference>
<gene>
    <name evidence="2" type="ORF">SAMN05421752_1273</name>
</gene>
<dbReference type="AlphaFoldDB" id="A0A1N7H612"/>
<dbReference type="EMBL" id="FTNR01000027">
    <property type="protein sequence ID" value="SIS20307.1"/>
    <property type="molecule type" value="Genomic_DNA"/>
</dbReference>
<sequence length="142" mass="16087">MHTKRTQLNWWSEFMSDDMDVFDELEEKGSRVAAVDDDREEFKDRIREELAAIDDGDKQKTVSIWDGDMAAVIRALEDDGELTDLGEKVGAELQKSLGREPNIDDLDRSELLRMAFRLGMQDGAPGVIDDLVAVKKESVEQL</sequence>
<evidence type="ECO:0000313" key="2">
    <source>
        <dbReference type="EMBL" id="SIS20307.1"/>
    </source>
</evidence>
<name>A0A1N7H612_9EURY</name>
<dbReference type="Proteomes" id="UP000185936">
    <property type="component" value="Unassembled WGS sequence"/>
</dbReference>
<keyword evidence="3" id="KW-1185">Reference proteome</keyword>
<accession>A0A1N7H612</accession>
<protein>
    <recommendedName>
        <fullName evidence="1">DUF8115 domain-containing protein</fullName>
    </recommendedName>
</protein>
<evidence type="ECO:0000259" key="1">
    <source>
        <dbReference type="Pfam" id="PF26424"/>
    </source>
</evidence>